<dbReference type="InterPro" id="IPR014044">
    <property type="entry name" value="CAP_dom"/>
</dbReference>
<comment type="caution">
    <text evidence="5">The sequence shown here is derived from an EMBL/GenBank/DDBJ whole genome shotgun (WGS) entry which is preliminary data.</text>
</comment>
<dbReference type="InterPro" id="IPR008964">
    <property type="entry name" value="Invasin/intimin_cell_adhesion"/>
</dbReference>
<evidence type="ECO:0000256" key="2">
    <source>
        <dbReference type="SAM" id="SignalP"/>
    </source>
</evidence>
<feature type="domain" description="BIG2" evidence="4">
    <location>
        <begin position="189"/>
        <end position="268"/>
    </location>
</feature>
<dbReference type="PANTHER" id="PTHR31157">
    <property type="entry name" value="SCP DOMAIN-CONTAINING PROTEIN"/>
    <property type="match status" value="1"/>
</dbReference>
<protein>
    <submittedName>
        <fullName evidence="5">Ig-like domain-containing protein</fullName>
    </submittedName>
</protein>
<feature type="signal peptide" evidence="2">
    <location>
        <begin position="1"/>
        <end position="20"/>
    </location>
</feature>
<dbReference type="Pfam" id="PF00188">
    <property type="entry name" value="CAP"/>
    <property type="match status" value="1"/>
</dbReference>
<dbReference type="PANTHER" id="PTHR31157:SF1">
    <property type="entry name" value="SCP DOMAIN-CONTAINING PROTEIN"/>
    <property type="match status" value="1"/>
</dbReference>
<feature type="domain" description="BIG2" evidence="4">
    <location>
        <begin position="109"/>
        <end position="184"/>
    </location>
</feature>
<dbReference type="SMART" id="SM00198">
    <property type="entry name" value="SCP"/>
    <property type="match status" value="1"/>
</dbReference>
<evidence type="ECO:0000256" key="1">
    <source>
        <dbReference type="SAM" id="MobiDB-lite"/>
    </source>
</evidence>
<dbReference type="InterPro" id="IPR035940">
    <property type="entry name" value="CAP_sf"/>
</dbReference>
<dbReference type="Proteomes" id="UP000824035">
    <property type="component" value="Unassembled WGS sequence"/>
</dbReference>
<dbReference type="AlphaFoldDB" id="A0A9D2E4P2"/>
<evidence type="ECO:0000313" key="5">
    <source>
        <dbReference type="EMBL" id="HIZ30700.1"/>
    </source>
</evidence>
<dbReference type="PROSITE" id="PS51257">
    <property type="entry name" value="PROKAR_LIPOPROTEIN"/>
    <property type="match status" value="1"/>
</dbReference>
<keyword evidence="2" id="KW-0732">Signal</keyword>
<evidence type="ECO:0000313" key="6">
    <source>
        <dbReference type="Proteomes" id="UP000824035"/>
    </source>
</evidence>
<organism evidence="5 6">
    <name type="scientific">Candidatus Allofournierella merdipullorum</name>
    <dbReference type="NCBI Taxonomy" id="2838595"/>
    <lineage>
        <taxon>Bacteria</taxon>
        <taxon>Bacillati</taxon>
        <taxon>Bacillota</taxon>
        <taxon>Clostridia</taxon>
        <taxon>Eubacteriales</taxon>
        <taxon>Oscillospiraceae</taxon>
        <taxon>Allofournierella</taxon>
    </lineage>
</organism>
<dbReference type="EMBL" id="DXBV01000050">
    <property type="protein sequence ID" value="HIZ30700.1"/>
    <property type="molecule type" value="Genomic_DNA"/>
</dbReference>
<feature type="chain" id="PRO_5039511921" evidence="2">
    <location>
        <begin position="21"/>
        <end position="415"/>
    </location>
</feature>
<dbReference type="Gene3D" id="2.60.40.1080">
    <property type="match status" value="3"/>
</dbReference>
<dbReference type="SUPFAM" id="SSF55797">
    <property type="entry name" value="PR-1-like"/>
    <property type="match status" value="1"/>
</dbReference>
<dbReference type="SMART" id="SM00635">
    <property type="entry name" value="BID_2"/>
    <property type="match status" value="3"/>
</dbReference>
<dbReference type="InterPro" id="IPR003343">
    <property type="entry name" value="Big_2"/>
</dbReference>
<feature type="compositionally biased region" description="Low complexity" evidence="1">
    <location>
        <begin position="276"/>
        <end position="289"/>
    </location>
</feature>
<dbReference type="SUPFAM" id="SSF49373">
    <property type="entry name" value="Invasin/intimin cell-adhesion fragments"/>
    <property type="match status" value="3"/>
</dbReference>
<reference evidence="5" key="1">
    <citation type="journal article" date="2021" name="PeerJ">
        <title>Extensive microbial diversity within the chicken gut microbiome revealed by metagenomics and culture.</title>
        <authorList>
            <person name="Gilroy R."/>
            <person name="Ravi A."/>
            <person name="Getino M."/>
            <person name="Pursley I."/>
            <person name="Horton D.L."/>
            <person name="Alikhan N.F."/>
            <person name="Baker D."/>
            <person name="Gharbi K."/>
            <person name="Hall N."/>
            <person name="Watson M."/>
            <person name="Adriaenssens E.M."/>
            <person name="Foster-Nyarko E."/>
            <person name="Jarju S."/>
            <person name="Secka A."/>
            <person name="Antonio M."/>
            <person name="Oren A."/>
            <person name="Chaudhuri R.R."/>
            <person name="La Ragione R."/>
            <person name="Hildebrand F."/>
            <person name="Pallen M.J."/>
        </authorList>
    </citation>
    <scope>NUCLEOTIDE SEQUENCE</scope>
    <source>
        <strain evidence="5">ChiGjej4B4-18154</strain>
    </source>
</reference>
<name>A0A9D2E4P2_9FIRM</name>
<dbReference type="Gene3D" id="3.40.33.10">
    <property type="entry name" value="CAP"/>
    <property type="match status" value="1"/>
</dbReference>
<reference evidence="5" key="2">
    <citation type="submission" date="2021-04" db="EMBL/GenBank/DDBJ databases">
        <authorList>
            <person name="Gilroy R."/>
        </authorList>
    </citation>
    <scope>NUCLEOTIDE SEQUENCE</scope>
    <source>
        <strain evidence="5">ChiGjej4B4-18154</strain>
    </source>
</reference>
<dbReference type="Pfam" id="PF02368">
    <property type="entry name" value="Big_2"/>
    <property type="match status" value="2"/>
</dbReference>
<accession>A0A9D2E4P2</accession>
<dbReference type="CDD" id="cd05379">
    <property type="entry name" value="CAP_bacterial"/>
    <property type="match status" value="1"/>
</dbReference>
<feature type="region of interest" description="Disordered" evidence="1">
    <location>
        <begin position="269"/>
        <end position="298"/>
    </location>
</feature>
<gene>
    <name evidence="5" type="ORF">H9813_05645</name>
</gene>
<feature type="domain" description="SCP" evidence="3">
    <location>
        <begin position="310"/>
        <end position="412"/>
    </location>
</feature>
<proteinExistence type="predicted"/>
<sequence length="415" mass="42042">MKDRKWIVLGLAAALALLLAACGAKLTAVTLPEEPLELTVGGTAPLEPEFTWDGEAPAEGPAVTYTSADETVATVDEAGTVTGVAAGETTVTAASGELSATRAVVVNSATETLNVEEMSLHLADGAAQANVTVEPAELAGRLTYKTGDGAIATVDESGNVTPVKEGHTSLLVLAPDGTRAKAMITVWSGPKELTLTAETNEVTVGGTVAVTAADETGAAVDAATLTWASSDEGVATVDENGTVTVVSAGEVTITAETAWEVTGSVTLTGKEAAKPSNSGSSGSSSGSGSVAAPTEDAPEGWGTHGWFYVDVDTTAFDLQNQLRAAAGAPALTWDDSLASIAQSRCQAIAVDFSHNGAQTTGENIAVGYADAASVIAAWQGSSGHYANMINTVYTRGAIGHMYDGDGCHYWVAVFE</sequence>
<evidence type="ECO:0000259" key="4">
    <source>
        <dbReference type="SMART" id="SM00635"/>
    </source>
</evidence>
<evidence type="ECO:0000259" key="3">
    <source>
        <dbReference type="SMART" id="SM00198"/>
    </source>
</evidence>
<feature type="domain" description="BIG2" evidence="4">
    <location>
        <begin position="25"/>
        <end position="105"/>
    </location>
</feature>